<evidence type="ECO:0000313" key="3">
    <source>
        <dbReference type="Proteomes" id="UP000318331"/>
    </source>
</evidence>
<evidence type="ECO:0000313" key="2">
    <source>
        <dbReference type="EMBL" id="TQM63558.1"/>
    </source>
</evidence>
<gene>
    <name evidence="2" type="ORF">FB466_1824</name>
</gene>
<dbReference type="AlphaFoldDB" id="A0A543HZ15"/>
<proteinExistence type="predicted"/>
<keyword evidence="3" id="KW-1185">Reference proteome</keyword>
<feature type="region of interest" description="Disordered" evidence="1">
    <location>
        <begin position="54"/>
        <end position="78"/>
    </location>
</feature>
<comment type="caution">
    <text evidence="2">The sequence shown here is derived from an EMBL/GenBank/DDBJ whole genome shotgun (WGS) entry which is preliminary data.</text>
</comment>
<organism evidence="2 3">
    <name type="scientific">Klugiella xanthotipulae</name>
    <dbReference type="NCBI Taxonomy" id="244735"/>
    <lineage>
        <taxon>Bacteria</taxon>
        <taxon>Bacillati</taxon>
        <taxon>Actinomycetota</taxon>
        <taxon>Actinomycetes</taxon>
        <taxon>Micrococcales</taxon>
        <taxon>Microbacteriaceae</taxon>
        <taxon>Klugiella</taxon>
    </lineage>
</organism>
<evidence type="ECO:0000256" key="1">
    <source>
        <dbReference type="SAM" id="MobiDB-lite"/>
    </source>
</evidence>
<reference evidence="2 3" key="1">
    <citation type="submission" date="2019-06" db="EMBL/GenBank/DDBJ databases">
        <title>Sequencing the genomes of 1000 actinobacteria strains.</title>
        <authorList>
            <person name="Klenk H.-P."/>
        </authorList>
    </citation>
    <scope>NUCLEOTIDE SEQUENCE [LARGE SCALE GENOMIC DNA]</scope>
    <source>
        <strain evidence="2 3">DSM 18031</strain>
    </source>
</reference>
<dbReference type="RefSeq" id="WP_141917699.1">
    <property type="nucleotide sequence ID" value="NZ_BAAAYS010000028.1"/>
</dbReference>
<name>A0A543HZ15_9MICO</name>
<protein>
    <submittedName>
        <fullName evidence="2">Uncharacterized protein</fullName>
    </submittedName>
</protein>
<accession>A0A543HZ15</accession>
<dbReference type="EMBL" id="VFPN01000002">
    <property type="protein sequence ID" value="TQM63558.1"/>
    <property type="molecule type" value="Genomic_DNA"/>
</dbReference>
<dbReference type="Proteomes" id="UP000318331">
    <property type="component" value="Unassembled WGS sequence"/>
</dbReference>
<sequence>MSTTTSSARGGRAAVPPRRLLVRTLPGLTVLLALVVGMLGAHILPAAATGANAATGASISDDADGADGGHPCANAGEPTTVVCAPPTTKPALIRVLAEPSAVTLVTRSVDPVLPPELGIPAQARSPQELSISRT</sequence>